<dbReference type="PANTHER" id="PTHR31212:SF4">
    <property type="entry name" value="ALPHA-KETOGLUTARATE-DEPENDENT DIOXYGENASE ALKB HOMOLOG 3"/>
    <property type="match status" value="1"/>
</dbReference>
<accession>A0A4Y7PQB4</accession>
<feature type="domain" description="Fe2OG dioxygenase" evidence="2">
    <location>
        <begin position="167"/>
        <end position="263"/>
    </location>
</feature>
<dbReference type="PANTHER" id="PTHR31212">
    <property type="entry name" value="ALPHA-KETOGLUTARATE-DEPENDENT DIOXYGENASE ALKB HOMOLOG 3"/>
    <property type="match status" value="1"/>
</dbReference>
<evidence type="ECO:0000313" key="4">
    <source>
        <dbReference type="Proteomes" id="UP000294933"/>
    </source>
</evidence>
<evidence type="ECO:0000259" key="2">
    <source>
        <dbReference type="PROSITE" id="PS51471"/>
    </source>
</evidence>
<dbReference type="STRING" id="50990.A0A4Y7PQB4"/>
<name>A0A4Y7PQB4_9AGAM</name>
<reference evidence="3 4" key="1">
    <citation type="submission" date="2018-06" db="EMBL/GenBank/DDBJ databases">
        <title>A transcriptomic atlas of mushroom development highlights an independent origin of complex multicellularity.</title>
        <authorList>
            <consortium name="DOE Joint Genome Institute"/>
            <person name="Krizsan K."/>
            <person name="Almasi E."/>
            <person name="Merenyi Z."/>
            <person name="Sahu N."/>
            <person name="Viragh M."/>
            <person name="Koszo T."/>
            <person name="Mondo S."/>
            <person name="Kiss B."/>
            <person name="Balint B."/>
            <person name="Kues U."/>
            <person name="Barry K."/>
            <person name="Hegedus J.C."/>
            <person name="Henrissat B."/>
            <person name="Johnson J."/>
            <person name="Lipzen A."/>
            <person name="Ohm R."/>
            <person name="Nagy I."/>
            <person name="Pangilinan J."/>
            <person name="Yan J."/>
            <person name="Xiong Y."/>
            <person name="Grigoriev I.V."/>
            <person name="Hibbett D.S."/>
            <person name="Nagy L.G."/>
        </authorList>
    </citation>
    <scope>NUCLEOTIDE SEQUENCE [LARGE SCALE GENOMIC DNA]</scope>
    <source>
        <strain evidence="3 4">SZMC22713</strain>
    </source>
</reference>
<dbReference type="InterPro" id="IPR005123">
    <property type="entry name" value="Oxoglu/Fe-dep_dioxygenase_dom"/>
</dbReference>
<dbReference type="InterPro" id="IPR027450">
    <property type="entry name" value="AlkB-like"/>
</dbReference>
<dbReference type="AlphaFoldDB" id="A0A4Y7PQB4"/>
<feature type="compositionally biased region" description="Polar residues" evidence="1">
    <location>
        <begin position="41"/>
        <end position="65"/>
    </location>
</feature>
<dbReference type="InterPro" id="IPR037151">
    <property type="entry name" value="AlkB-like_sf"/>
</dbReference>
<dbReference type="OrthoDB" id="545910at2759"/>
<dbReference type="Pfam" id="PF13532">
    <property type="entry name" value="2OG-FeII_Oxy_2"/>
    <property type="match status" value="1"/>
</dbReference>
<evidence type="ECO:0000256" key="1">
    <source>
        <dbReference type="SAM" id="MobiDB-lite"/>
    </source>
</evidence>
<feature type="compositionally biased region" description="Basic and acidic residues" evidence="1">
    <location>
        <begin position="10"/>
        <end position="24"/>
    </location>
</feature>
<dbReference type="VEuPathDB" id="FungiDB:BD410DRAFT_541325"/>
<protein>
    <recommendedName>
        <fullName evidence="2">Fe2OG dioxygenase domain-containing protein</fullName>
    </recommendedName>
</protein>
<organism evidence="3 4">
    <name type="scientific">Rickenella mellea</name>
    <dbReference type="NCBI Taxonomy" id="50990"/>
    <lineage>
        <taxon>Eukaryota</taxon>
        <taxon>Fungi</taxon>
        <taxon>Dikarya</taxon>
        <taxon>Basidiomycota</taxon>
        <taxon>Agaricomycotina</taxon>
        <taxon>Agaricomycetes</taxon>
        <taxon>Hymenochaetales</taxon>
        <taxon>Rickenellaceae</taxon>
        <taxon>Rickenella</taxon>
    </lineage>
</organism>
<dbReference type="GO" id="GO:0051213">
    <property type="term" value="F:dioxygenase activity"/>
    <property type="evidence" value="ECO:0007669"/>
    <property type="project" value="InterPro"/>
</dbReference>
<dbReference type="Gene3D" id="2.60.120.590">
    <property type="entry name" value="Alpha-ketoglutarate-dependent dioxygenase AlkB-like"/>
    <property type="match status" value="1"/>
</dbReference>
<dbReference type="InterPro" id="IPR032854">
    <property type="entry name" value="ALKBH3"/>
</dbReference>
<keyword evidence="4" id="KW-1185">Reference proteome</keyword>
<feature type="region of interest" description="Disordered" evidence="1">
    <location>
        <begin position="1"/>
        <end position="65"/>
    </location>
</feature>
<sequence length="264" mass="30098">MPSTSSGSKRKNELDHNERPAEPAKKRKQFKEKEAHANDNLAEQMNVKSTDSDAPQNIVEGSSGSDNDLSLFLKPEIDGGEVYYIPNFVPKDQANQWYHALLTVCPWYHPKLKVYGKKVSQSRSIAVYARDKNSTMKYSGHTVDLHFDYPPLLDEIEKKVTERLNESFNHVMLNRYDSGSEYIGKHRDTKENKVIVSLSLGAERTFIMTPTKPRLGVVARRWVLGNGSLLIMKGATQDLWKHEIPKEPKIKEGRISLTFRQLVS</sequence>
<proteinExistence type="predicted"/>
<dbReference type="EMBL" id="ML170218">
    <property type="protein sequence ID" value="TDL17623.1"/>
    <property type="molecule type" value="Genomic_DNA"/>
</dbReference>
<evidence type="ECO:0000313" key="3">
    <source>
        <dbReference type="EMBL" id="TDL17623.1"/>
    </source>
</evidence>
<dbReference type="PROSITE" id="PS51471">
    <property type="entry name" value="FE2OG_OXY"/>
    <property type="match status" value="1"/>
</dbReference>
<dbReference type="Proteomes" id="UP000294933">
    <property type="component" value="Unassembled WGS sequence"/>
</dbReference>
<gene>
    <name evidence="3" type="ORF">BD410DRAFT_541325</name>
</gene>
<dbReference type="GO" id="GO:0006307">
    <property type="term" value="P:DNA alkylation repair"/>
    <property type="evidence" value="ECO:0007669"/>
    <property type="project" value="InterPro"/>
</dbReference>
<dbReference type="SUPFAM" id="SSF51197">
    <property type="entry name" value="Clavaminate synthase-like"/>
    <property type="match status" value="1"/>
</dbReference>